<name>A0A1L8GRM7_XENLA</name>
<evidence type="ECO:0000313" key="3">
    <source>
        <dbReference type="RefSeq" id="XP_018110518.1"/>
    </source>
</evidence>
<gene>
    <name evidence="3 4" type="primary">LOC108712690</name>
</gene>
<evidence type="ECO:0000313" key="4">
    <source>
        <dbReference type="RefSeq" id="XP_018110520.1"/>
    </source>
</evidence>
<dbReference type="GeneID" id="108712690"/>
<accession>A0A1L8GRM7</accession>
<dbReference type="RefSeq" id="XP_018110520.1">
    <property type="nucleotide sequence ID" value="XM_018255031.2"/>
</dbReference>
<dbReference type="PaxDb" id="8355-A0A1L8GRM7"/>
<feature type="compositionally biased region" description="Basic residues" evidence="1">
    <location>
        <begin position="160"/>
        <end position="171"/>
    </location>
</feature>
<proteinExistence type="predicted"/>
<protein>
    <submittedName>
        <fullName evidence="3 4">Uncharacterized protein LOC108712690</fullName>
    </submittedName>
</protein>
<dbReference type="OMA" id="PECNIAP"/>
<dbReference type="OrthoDB" id="10410658at2759"/>
<evidence type="ECO:0000256" key="1">
    <source>
        <dbReference type="SAM" id="MobiDB-lite"/>
    </source>
</evidence>
<feature type="region of interest" description="Disordered" evidence="1">
    <location>
        <begin position="112"/>
        <end position="204"/>
    </location>
</feature>
<dbReference type="Proteomes" id="UP000186698">
    <property type="component" value="Chromosome 3S"/>
</dbReference>
<dbReference type="AlphaFoldDB" id="A0A1L8GRM7"/>
<sequence>MAVKDTDAETDTQTIQVKFQATGSGLTTEVTVNTHHGPGYAENKIRITLSSAKTSLQFTTMEGPECNIAPLGNARKRKACQISQAEEPTFSSTQNFQPECYIQKNEKCHGFLHKSKSQGSPHPLADQQRASSSTVKTLCKNKKSWTEQHAKKPSNVQKGKQGKQTRPRVTKMKASSAKTINEDASEVRNKDNPAPVEEQVTPVQQHPTETCTHFHCTYEYSSNAWGLTWFLKLFSR</sequence>
<keyword evidence="2" id="KW-1185">Reference proteome</keyword>
<dbReference type="Bgee" id="108712690">
    <property type="expression patterns" value="Expressed in testis and 2 other cell types or tissues"/>
</dbReference>
<dbReference type="RefSeq" id="XP_018110518.1">
    <property type="nucleotide sequence ID" value="XM_018255029.2"/>
</dbReference>
<evidence type="ECO:0000313" key="2">
    <source>
        <dbReference type="Proteomes" id="UP000186698"/>
    </source>
</evidence>
<reference evidence="3 4" key="1">
    <citation type="submission" date="2022-04" db="UniProtKB">
        <authorList>
            <consortium name="RefSeq"/>
        </authorList>
    </citation>
    <scope>IDENTIFICATION</scope>
    <source>
        <strain evidence="2 3">J_2021</strain>
        <tissue evidence="3 4">Erythrocytes</tissue>
    </source>
</reference>
<dbReference type="KEGG" id="xla:108712690"/>
<organism evidence="4">
    <name type="scientific">Xenopus laevis</name>
    <name type="common">African clawed frog</name>
    <dbReference type="NCBI Taxonomy" id="8355"/>
    <lineage>
        <taxon>Eukaryota</taxon>
        <taxon>Metazoa</taxon>
        <taxon>Chordata</taxon>
        <taxon>Craniata</taxon>
        <taxon>Vertebrata</taxon>
        <taxon>Euteleostomi</taxon>
        <taxon>Amphibia</taxon>
        <taxon>Batrachia</taxon>
        <taxon>Anura</taxon>
        <taxon>Pipoidea</taxon>
        <taxon>Pipidae</taxon>
        <taxon>Xenopodinae</taxon>
        <taxon>Xenopus</taxon>
        <taxon>Xenopus</taxon>
    </lineage>
</organism>